<protein>
    <submittedName>
        <fullName evidence="1">Uncharacterized protein</fullName>
    </submittedName>
</protein>
<dbReference type="AlphaFoldDB" id="A0A7J7JQT6"/>
<dbReference type="Proteomes" id="UP000593567">
    <property type="component" value="Unassembled WGS sequence"/>
</dbReference>
<dbReference type="OrthoDB" id="6274964at2759"/>
<accession>A0A7J7JQT6</accession>
<dbReference type="EMBL" id="VXIV02001922">
    <property type="protein sequence ID" value="KAF6028719.1"/>
    <property type="molecule type" value="Genomic_DNA"/>
</dbReference>
<gene>
    <name evidence="1" type="ORF">EB796_012970</name>
</gene>
<sequence>MRIWLEKEKYMEEGAHKPPNDFNDNFLYTQKFNRQMKPKTPGSILGIPTPRQWLIGDGPIEPRLFKTDDENVFVSFNTGVYLQDGRALDGTFIWDYLRHKTLVPSIRGGSPIQKNVDPNKIPRDKHWTPYNDNNTLKMVYNLDPLRVLTCDLNFSCHFNHFEGPKDYKFTQHQDSLRGGTPWVLYKYPYYYSISHSTLFKNPSSDRIYTINLIVYRAAPTPRVVYLSGPIQIHEKPMNDVPIVRYNYIRDPFFFPVSLVEEDSNSIIIGGHINDYSSVLLRVRGVQKLLEEVVNDDRKMPAHTTGPPLGTLHSSTKKFASKQTNSTFF</sequence>
<evidence type="ECO:0000313" key="2">
    <source>
        <dbReference type="Proteomes" id="UP000593567"/>
    </source>
</evidence>
<organism evidence="1 2">
    <name type="scientific">Bugula neritina</name>
    <name type="common">Brown bryozoan</name>
    <name type="synonym">Sertularia neritina</name>
    <dbReference type="NCBI Taxonomy" id="10212"/>
    <lineage>
        <taxon>Eukaryota</taxon>
        <taxon>Metazoa</taxon>
        <taxon>Spiralia</taxon>
        <taxon>Lophotrochozoa</taxon>
        <taxon>Bryozoa</taxon>
        <taxon>Gymnolaemata</taxon>
        <taxon>Cheilostomatida</taxon>
        <taxon>Flustrina</taxon>
        <taxon>Buguloidea</taxon>
        <taxon>Bugulidae</taxon>
        <taxon>Bugula</taxon>
    </lineage>
</organism>
<evidence type="ECO:0000313" key="1">
    <source>
        <dbReference type="EMBL" id="KAF6028719.1"/>
    </source>
</evidence>
<keyword evidence="2" id="KW-1185">Reference proteome</keyword>
<comment type="caution">
    <text evidence="1">The sequence shown here is derived from an EMBL/GenBank/DDBJ whole genome shotgun (WGS) entry which is preliminary data.</text>
</comment>
<reference evidence="1" key="1">
    <citation type="submission" date="2020-06" db="EMBL/GenBank/DDBJ databases">
        <title>Draft genome of Bugula neritina, a colonial animal packing powerful symbionts and potential medicines.</title>
        <authorList>
            <person name="Rayko M."/>
        </authorList>
    </citation>
    <scope>NUCLEOTIDE SEQUENCE [LARGE SCALE GENOMIC DNA]</scope>
    <source>
        <strain evidence="1">Kwan_BN1</strain>
    </source>
</reference>
<name>A0A7J7JQT6_BUGNE</name>
<proteinExistence type="predicted"/>